<dbReference type="Gene3D" id="1.10.10.60">
    <property type="entry name" value="Homeodomain-like"/>
    <property type="match status" value="1"/>
</dbReference>
<keyword evidence="3" id="KW-0804">Transcription</keyword>
<evidence type="ECO:0000313" key="5">
    <source>
        <dbReference type="EMBL" id="RDS81547.1"/>
    </source>
</evidence>
<dbReference type="EMBL" id="QRBE01000005">
    <property type="protein sequence ID" value="RDS81547.1"/>
    <property type="molecule type" value="Genomic_DNA"/>
</dbReference>
<dbReference type="GO" id="GO:0003700">
    <property type="term" value="F:DNA-binding transcription factor activity"/>
    <property type="evidence" value="ECO:0007669"/>
    <property type="project" value="InterPro"/>
</dbReference>
<dbReference type="SUPFAM" id="SSF46689">
    <property type="entry name" value="Homeodomain-like"/>
    <property type="match status" value="1"/>
</dbReference>
<dbReference type="PANTHER" id="PTHR47894:SF1">
    <property type="entry name" value="HTH-TYPE TRANSCRIPTIONAL REGULATOR VQSM"/>
    <property type="match status" value="1"/>
</dbReference>
<dbReference type="Proteomes" id="UP000254258">
    <property type="component" value="Unassembled WGS sequence"/>
</dbReference>
<reference evidence="5 6" key="1">
    <citation type="submission" date="2018-07" db="EMBL/GenBank/DDBJ databases">
        <title>Dyella monticola sp. nov. and Dyella psychrodurans sp. nov. isolated from monsoon evergreen broad-leaved forest soil of Dinghu Mountain, China.</title>
        <authorList>
            <person name="Gao Z."/>
            <person name="Qiu L."/>
        </authorList>
    </citation>
    <scope>NUCLEOTIDE SEQUENCE [LARGE SCALE GENOMIC DNA]</scope>
    <source>
        <strain evidence="5 6">4G-K06</strain>
    </source>
</reference>
<dbReference type="InterPro" id="IPR018060">
    <property type="entry name" value="HTH_AraC"/>
</dbReference>
<sequence>MVGLSGILPQAPGDFPGYRSWSGHVHKLYKDDVHIDYALALLQLLEQQGIPREQALLGTGIGVDQLQDNGRLTTHQDALLLTNAVRLTNDPGLGYRIGLHSTLTWHGMLGYGMLSCATLGDALALWAHFLDLRTTTFSIRLGERDGFSELVVHDLAPRAAMRFCAVDRLLTMTTRLCEQLAQRVLPGIESWHRGPEPLHYARYRHRVVATRFETGLCLVRMPSAELASPLASSNASTLRHITSQCERERARQRRSDDLVVRVMDFLQAHEQTGYPSIEETARTLCMSSRTLKRKLQRLGLNFRGLADDARKEAVMRDVLNPGLRMDEIAMRMGYADPANLTRAFRRWTGESPSKYRARLLSTGT</sequence>
<organism evidence="5 6">
    <name type="scientific">Dyella monticola</name>
    <dbReference type="NCBI Taxonomy" id="1927958"/>
    <lineage>
        <taxon>Bacteria</taxon>
        <taxon>Pseudomonadati</taxon>
        <taxon>Pseudomonadota</taxon>
        <taxon>Gammaproteobacteria</taxon>
        <taxon>Lysobacterales</taxon>
        <taxon>Rhodanobacteraceae</taxon>
        <taxon>Dyella</taxon>
    </lineage>
</organism>
<evidence type="ECO:0000256" key="2">
    <source>
        <dbReference type="ARBA" id="ARBA00023125"/>
    </source>
</evidence>
<dbReference type="PANTHER" id="PTHR47894">
    <property type="entry name" value="HTH-TYPE TRANSCRIPTIONAL REGULATOR GADX"/>
    <property type="match status" value="1"/>
</dbReference>
<dbReference type="AlphaFoldDB" id="A0A370WZX2"/>
<dbReference type="PROSITE" id="PS01124">
    <property type="entry name" value="HTH_ARAC_FAMILY_2"/>
    <property type="match status" value="1"/>
</dbReference>
<comment type="caution">
    <text evidence="5">The sequence shown here is derived from an EMBL/GenBank/DDBJ whole genome shotgun (WGS) entry which is preliminary data.</text>
</comment>
<dbReference type="GO" id="GO:0005829">
    <property type="term" value="C:cytosol"/>
    <property type="evidence" value="ECO:0007669"/>
    <property type="project" value="TreeGrafter"/>
</dbReference>
<keyword evidence="2" id="KW-0238">DNA-binding</keyword>
<dbReference type="InterPro" id="IPR032687">
    <property type="entry name" value="AraC-type_N"/>
</dbReference>
<proteinExistence type="predicted"/>
<gene>
    <name evidence="5" type="ORF">DWU98_09925</name>
</gene>
<evidence type="ECO:0000256" key="3">
    <source>
        <dbReference type="ARBA" id="ARBA00023163"/>
    </source>
</evidence>
<evidence type="ECO:0000259" key="4">
    <source>
        <dbReference type="PROSITE" id="PS01124"/>
    </source>
</evidence>
<keyword evidence="1" id="KW-0805">Transcription regulation</keyword>
<dbReference type="GO" id="GO:0000976">
    <property type="term" value="F:transcription cis-regulatory region binding"/>
    <property type="evidence" value="ECO:0007669"/>
    <property type="project" value="TreeGrafter"/>
</dbReference>
<keyword evidence="6" id="KW-1185">Reference proteome</keyword>
<evidence type="ECO:0000313" key="6">
    <source>
        <dbReference type="Proteomes" id="UP000254258"/>
    </source>
</evidence>
<feature type="domain" description="HTH araC/xylS-type" evidence="4">
    <location>
        <begin position="260"/>
        <end position="358"/>
    </location>
</feature>
<name>A0A370WZX2_9GAMM</name>
<dbReference type="InterPro" id="IPR009057">
    <property type="entry name" value="Homeodomain-like_sf"/>
</dbReference>
<evidence type="ECO:0000256" key="1">
    <source>
        <dbReference type="ARBA" id="ARBA00023015"/>
    </source>
</evidence>
<protein>
    <submittedName>
        <fullName evidence="5">AraC family transcriptional regulator</fullName>
    </submittedName>
</protein>
<dbReference type="SMART" id="SM00342">
    <property type="entry name" value="HTH_ARAC"/>
    <property type="match status" value="1"/>
</dbReference>
<dbReference type="Pfam" id="PF12625">
    <property type="entry name" value="Arabinose_bd"/>
    <property type="match status" value="1"/>
</dbReference>
<accession>A0A370WZX2</accession>
<dbReference type="Pfam" id="PF12833">
    <property type="entry name" value="HTH_18"/>
    <property type="match status" value="1"/>
</dbReference>